<dbReference type="EMBL" id="MSIF01000005">
    <property type="protein sequence ID" value="OLF10929.1"/>
    <property type="molecule type" value="Genomic_DNA"/>
</dbReference>
<sequence length="213" mass="22875">MLAAVGLAWSDYVPRPTWGCTVYLTVESTRTLVLDDHQLNFGYQVLTPDPGDGPGALAERMDHLLVACRRQAKFLAGHDFVVDLQRLATVGGRLRGVDGVRQQWTDRADKGRGMARMIDTAHDGDFPGPAALAAVCEHADLKVAVGVHADADPGNDGVAATVRRALTRILAVALIAARSTGRYRWASPIDVDQLVTDAAWDRLAELGESPPVS</sequence>
<name>A0A7Z0WN15_9PSEU</name>
<comment type="caution">
    <text evidence="1">The sequence shown here is derived from an EMBL/GenBank/DDBJ whole genome shotgun (WGS) entry which is preliminary data.</text>
</comment>
<dbReference type="Proteomes" id="UP000185696">
    <property type="component" value="Unassembled WGS sequence"/>
</dbReference>
<evidence type="ECO:0000313" key="1">
    <source>
        <dbReference type="EMBL" id="OLF10929.1"/>
    </source>
</evidence>
<reference evidence="1 2" key="1">
    <citation type="submission" date="2016-12" db="EMBL/GenBank/DDBJ databases">
        <title>The draft genome sequence of Actinophytocola xinjiangensis.</title>
        <authorList>
            <person name="Wang W."/>
            <person name="Yuan L."/>
        </authorList>
    </citation>
    <scope>NUCLEOTIDE SEQUENCE [LARGE SCALE GENOMIC DNA]</scope>
    <source>
        <strain evidence="1 2">CGMCC 4.4663</strain>
    </source>
</reference>
<accession>A0A7Z0WN15</accession>
<proteinExistence type="predicted"/>
<organism evidence="1 2">
    <name type="scientific">Actinophytocola xinjiangensis</name>
    <dbReference type="NCBI Taxonomy" id="485602"/>
    <lineage>
        <taxon>Bacteria</taxon>
        <taxon>Bacillati</taxon>
        <taxon>Actinomycetota</taxon>
        <taxon>Actinomycetes</taxon>
        <taxon>Pseudonocardiales</taxon>
        <taxon>Pseudonocardiaceae</taxon>
    </lineage>
</organism>
<evidence type="ECO:0000313" key="2">
    <source>
        <dbReference type="Proteomes" id="UP000185696"/>
    </source>
</evidence>
<gene>
    <name evidence="1" type="ORF">BLA60_12920</name>
</gene>
<keyword evidence="2" id="KW-1185">Reference proteome</keyword>
<dbReference type="AlphaFoldDB" id="A0A7Z0WN15"/>
<protein>
    <submittedName>
        <fullName evidence="1">Uncharacterized protein</fullName>
    </submittedName>
</protein>